<name>A0A9Q3JZS8_9BASI</name>
<proteinExistence type="predicted"/>
<feature type="region of interest" description="Disordered" evidence="1">
    <location>
        <begin position="1"/>
        <end position="28"/>
    </location>
</feature>
<feature type="compositionally biased region" description="Polar residues" evidence="1">
    <location>
        <begin position="93"/>
        <end position="111"/>
    </location>
</feature>
<organism evidence="2 3">
    <name type="scientific">Austropuccinia psidii MF-1</name>
    <dbReference type="NCBI Taxonomy" id="1389203"/>
    <lineage>
        <taxon>Eukaryota</taxon>
        <taxon>Fungi</taxon>
        <taxon>Dikarya</taxon>
        <taxon>Basidiomycota</taxon>
        <taxon>Pucciniomycotina</taxon>
        <taxon>Pucciniomycetes</taxon>
        <taxon>Pucciniales</taxon>
        <taxon>Sphaerophragmiaceae</taxon>
        <taxon>Austropuccinia</taxon>
    </lineage>
</organism>
<dbReference type="Proteomes" id="UP000765509">
    <property type="component" value="Unassembled WGS sequence"/>
</dbReference>
<dbReference type="EMBL" id="AVOT02090000">
    <property type="protein sequence ID" value="MBW0572385.1"/>
    <property type="molecule type" value="Genomic_DNA"/>
</dbReference>
<protein>
    <submittedName>
        <fullName evidence="2">Uncharacterized protein</fullName>
    </submittedName>
</protein>
<keyword evidence="3" id="KW-1185">Reference proteome</keyword>
<accession>A0A9Q3JZS8</accession>
<comment type="caution">
    <text evidence="2">The sequence shown here is derived from an EMBL/GenBank/DDBJ whole genome shotgun (WGS) entry which is preliminary data.</text>
</comment>
<sequence length="149" mass="17430">MEEMIQSKQMDLEMEEERPGPNLEGIPQERHIWRIPEFSLIPQGEDHRTLRRMKSFVLQRKGQKDEELIEEKKYFIHILEERVGNDPSFGERMTTSVNKIQTSSRIAQRTSGETERSQEQSRQGKRKGKSAQTLPTRVKDSKFGTFSHG</sequence>
<reference evidence="2" key="1">
    <citation type="submission" date="2021-03" db="EMBL/GenBank/DDBJ databases">
        <title>Draft genome sequence of rust myrtle Austropuccinia psidii MF-1, a brazilian biotype.</title>
        <authorList>
            <person name="Quecine M.C."/>
            <person name="Pachon D.M.R."/>
            <person name="Bonatelli M.L."/>
            <person name="Correr F.H."/>
            <person name="Franceschini L.M."/>
            <person name="Leite T.F."/>
            <person name="Margarido G.R.A."/>
            <person name="Almeida C.A."/>
            <person name="Ferrarezi J.A."/>
            <person name="Labate C.A."/>
        </authorList>
    </citation>
    <scope>NUCLEOTIDE SEQUENCE</scope>
    <source>
        <strain evidence="2">MF-1</strain>
    </source>
</reference>
<dbReference type="AlphaFoldDB" id="A0A9Q3JZS8"/>
<gene>
    <name evidence="2" type="ORF">O181_112100</name>
</gene>
<feature type="region of interest" description="Disordered" evidence="1">
    <location>
        <begin position="85"/>
        <end position="149"/>
    </location>
</feature>
<evidence type="ECO:0000313" key="2">
    <source>
        <dbReference type="EMBL" id="MBW0572385.1"/>
    </source>
</evidence>
<evidence type="ECO:0000313" key="3">
    <source>
        <dbReference type="Proteomes" id="UP000765509"/>
    </source>
</evidence>
<evidence type="ECO:0000256" key="1">
    <source>
        <dbReference type="SAM" id="MobiDB-lite"/>
    </source>
</evidence>